<name>A0A0C2X152_SERVB</name>
<keyword evidence="2" id="KW-1185">Reference proteome</keyword>
<proteinExistence type="predicted"/>
<organism evidence="1 2">
    <name type="scientific">Serendipita vermifera MAFF 305830</name>
    <dbReference type="NCBI Taxonomy" id="933852"/>
    <lineage>
        <taxon>Eukaryota</taxon>
        <taxon>Fungi</taxon>
        <taxon>Dikarya</taxon>
        <taxon>Basidiomycota</taxon>
        <taxon>Agaricomycotina</taxon>
        <taxon>Agaricomycetes</taxon>
        <taxon>Sebacinales</taxon>
        <taxon>Serendipitaceae</taxon>
        <taxon>Serendipita</taxon>
    </lineage>
</organism>
<dbReference type="HOGENOM" id="CLU_1696580_0_0_1"/>
<protein>
    <recommendedName>
        <fullName evidence="3">Ubiquitin-like domain-containing protein</fullName>
    </recommendedName>
</protein>
<evidence type="ECO:0008006" key="3">
    <source>
        <dbReference type="Google" id="ProtNLM"/>
    </source>
</evidence>
<evidence type="ECO:0000313" key="2">
    <source>
        <dbReference type="Proteomes" id="UP000054097"/>
    </source>
</evidence>
<reference evidence="2" key="2">
    <citation type="submission" date="2015-01" db="EMBL/GenBank/DDBJ databases">
        <title>Evolutionary Origins and Diversification of the Mycorrhizal Mutualists.</title>
        <authorList>
            <consortium name="DOE Joint Genome Institute"/>
            <consortium name="Mycorrhizal Genomics Consortium"/>
            <person name="Kohler A."/>
            <person name="Kuo A."/>
            <person name="Nagy L.G."/>
            <person name="Floudas D."/>
            <person name="Copeland A."/>
            <person name="Barry K.W."/>
            <person name="Cichocki N."/>
            <person name="Veneault-Fourrey C."/>
            <person name="LaButti K."/>
            <person name="Lindquist E.A."/>
            <person name="Lipzen A."/>
            <person name="Lundell T."/>
            <person name="Morin E."/>
            <person name="Murat C."/>
            <person name="Riley R."/>
            <person name="Ohm R."/>
            <person name="Sun H."/>
            <person name="Tunlid A."/>
            <person name="Henrissat B."/>
            <person name="Grigoriev I.V."/>
            <person name="Hibbett D.S."/>
            <person name="Martin F."/>
        </authorList>
    </citation>
    <scope>NUCLEOTIDE SEQUENCE [LARGE SCALE GENOMIC DNA]</scope>
    <source>
        <strain evidence="2">MAFF 305830</strain>
    </source>
</reference>
<sequence length="155" mass="17646">MHYSHVDCTWKERFQAFEADFRCLFRIPGEGYVLSVVADLGDPSFLELNFYNWAILKRPIDKIYVSAAKFYLHPADPTVAGEIQVRTKGKIFCISIPQIEVAMVEDIKRVIEDVEGIPSANQAIILTRPLLRRSRQTHAGCSISRWVIILSSSFS</sequence>
<dbReference type="AlphaFoldDB" id="A0A0C2X152"/>
<reference evidence="1 2" key="1">
    <citation type="submission" date="2014-04" db="EMBL/GenBank/DDBJ databases">
        <authorList>
            <consortium name="DOE Joint Genome Institute"/>
            <person name="Kuo A."/>
            <person name="Zuccaro A."/>
            <person name="Kohler A."/>
            <person name="Nagy L.G."/>
            <person name="Floudas D."/>
            <person name="Copeland A."/>
            <person name="Barry K.W."/>
            <person name="Cichocki N."/>
            <person name="Veneault-Fourrey C."/>
            <person name="LaButti K."/>
            <person name="Lindquist E.A."/>
            <person name="Lipzen A."/>
            <person name="Lundell T."/>
            <person name="Morin E."/>
            <person name="Murat C."/>
            <person name="Sun H."/>
            <person name="Tunlid A."/>
            <person name="Henrissat B."/>
            <person name="Grigoriev I.V."/>
            <person name="Hibbett D.S."/>
            <person name="Martin F."/>
            <person name="Nordberg H.P."/>
            <person name="Cantor M.N."/>
            <person name="Hua S.X."/>
        </authorList>
    </citation>
    <scope>NUCLEOTIDE SEQUENCE [LARGE SCALE GENOMIC DNA]</scope>
    <source>
        <strain evidence="1 2">MAFF 305830</strain>
    </source>
</reference>
<dbReference type="Proteomes" id="UP000054097">
    <property type="component" value="Unassembled WGS sequence"/>
</dbReference>
<dbReference type="EMBL" id="KN824340">
    <property type="protein sequence ID" value="KIM23227.1"/>
    <property type="molecule type" value="Genomic_DNA"/>
</dbReference>
<accession>A0A0C2X152</accession>
<dbReference type="SUPFAM" id="SSF54236">
    <property type="entry name" value="Ubiquitin-like"/>
    <property type="match status" value="1"/>
</dbReference>
<dbReference type="InterPro" id="IPR029071">
    <property type="entry name" value="Ubiquitin-like_domsf"/>
</dbReference>
<evidence type="ECO:0000313" key="1">
    <source>
        <dbReference type="EMBL" id="KIM23227.1"/>
    </source>
</evidence>
<gene>
    <name evidence="1" type="ORF">M408DRAFT_332432</name>
</gene>